<accession>A0A3F2ZWM1</accession>
<evidence type="ECO:0008006" key="3">
    <source>
        <dbReference type="Google" id="ProtNLM"/>
    </source>
</evidence>
<dbReference type="Gene3D" id="3.40.50.2020">
    <property type="match status" value="1"/>
</dbReference>
<name>A0A3F2ZWM1_CLOB6</name>
<dbReference type="AlphaFoldDB" id="A0A3F2ZWM1"/>
<reference evidence="1 2" key="1">
    <citation type="journal article" date="2007" name="PLoS ONE">
        <title>Analysis of the neurotoxin complex genes in Clostridium botulinum A1-A4 and B1 strains: BoNT/A3, /Ba4 and /B1 clusters are located within plasmids.</title>
        <authorList>
            <person name="Smith T.J."/>
            <person name="Hill K.K."/>
            <person name="Foley B.T."/>
            <person name="Detter J.C."/>
            <person name="Munk A.C."/>
            <person name="Bruce D.C."/>
            <person name="Doggett N.A."/>
            <person name="Smith L.A."/>
            <person name="Marks J.D."/>
            <person name="Xie G."/>
            <person name="Brettin T.S."/>
        </authorList>
    </citation>
    <scope>NUCLEOTIDE SEQUENCE [LARGE SCALE GENOMIC DNA]</scope>
    <source>
        <strain evidence="2">657 / Type Ba4</strain>
    </source>
</reference>
<reference evidence="2" key="2">
    <citation type="submission" date="2008-05" db="EMBL/GenBank/DDBJ databases">
        <title>Genome sequence of Clostridium botulinum Ba4 strain 657.</title>
        <authorList>
            <person name="Shrivastava S."/>
            <person name="Brown J.L."/>
            <person name="Bruce D."/>
            <person name="Detter C."/>
            <person name="Munk C."/>
            <person name="Smith L.A."/>
            <person name="Smith T.J."/>
            <person name="Sutton G."/>
            <person name="Brettin T.S."/>
        </authorList>
    </citation>
    <scope>NUCLEOTIDE SEQUENCE [LARGE SCALE GENOMIC DNA]</scope>
    <source>
        <strain evidence="2">657 / Type Ba4</strain>
    </source>
</reference>
<dbReference type="InterPro" id="IPR029057">
    <property type="entry name" value="PRTase-like"/>
</dbReference>
<evidence type="ECO:0000313" key="1">
    <source>
        <dbReference type="EMBL" id="ACQ51757.1"/>
    </source>
</evidence>
<gene>
    <name evidence="1" type="ordered locus">CLJ_B2506</name>
</gene>
<dbReference type="InterPro" id="IPR000836">
    <property type="entry name" value="PRTase_dom"/>
</dbReference>
<proteinExistence type="predicted"/>
<dbReference type="SUPFAM" id="SSF53271">
    <property type="entry name" value="PRTase-like"/>
    <property type="match status" value="1"/>
</dbReference>
<dbReference type="CDD" id="cd06223">
    <property type="entry name" value="PRTases_typeI"/>
    <property type="match status" value="1"/>
</dbReference>
<protein>
    <recommendedName>
        <fullName evidence="3">Phosphoribosyl transferase</fullName>
    </recommendedName>
</protein>
<dbReference type="KEGG" id="cbi:CLJ_B2506"/>
<dbReference type="Proteomes" id="UP000002333">
    <property type="component" value="Chromosome"/>
</dbReference>
<dbReference type="RefSeq" id="WP_012720470.1">
    <property type="nucleotide sequence ID" value="NC_012658.1"/>
</dbReference>
<evidence type="ECO:0000313" key="2">
    <source>
        <dbReference type="Proteomes" id="UP000002333"/>
    </source>
</evidence>
<sequence>MNKIIIISTEVFLDLDYDKKEKFNEIINKIIEEKNAICIVSKSLSKLDNAKKQIHNTSVYYRTRNEIKNIILKNKDKPHYFIVFGNRDRDFELAVNNKFLYLVPLWTKDNHAKCIKYGVHIKNIDIFYEVIRTINNQNKWYYKLDLDDGTKIYSLISAHTRKGNISSKEKELVQGFEDFLKKGDISYYEILLYHFLAAIANNPEFREVTTWAIMPSSGTDLNENMINFKEKARYCMKGMVPRNISQGLKINNLFLRHTRVVKSHMMSYDERISKGASRHLESIIINDAYLGGKLKGKTVCVFDDYLTNGNSFEAIRNLLKTQKVKKIIFVSLGRFMRPYYYQNYSISGDVFSKGYSFKLKNGRMIDYGEYDDNARREVENLHDIFNL</sequence>
<organism evidence="1 2">
    <name type="scientific">Clostridium botulinum (strain 657 / Type Ba4)</name>
    <dbReference type="NCBI Taxonomy" id="515621"/>
    <lineage>
        <taxon>Bacteria</taxon>
        <taxon>Bacillati</taxon>
        <taxon>Bacillota</taxon>
        <taxon>Clostridia</taxon>
        <taxon>Eubacteriales</taxon>
        <taxon>Clostridiaceae</taxon>
        <taxon>Clostridium</taxon>
    </lineage>
</organism>
<dbReference type="EMBL" id="CP001083">
    <property type="protein sequence ID" value="ACQ51757.1"/>
    <property type="molecule type" value="Genomic_DNA"/>
</dbReference>